<dbReference type="OrthoDB" id="5187906at2"/>
<accession>E6X638</accession>
<name>E6X638_CELAD</name>
<evidence type="ECO:0000313" key="2">
    <source>
        <dbReference type="Proteomes" id="UP000008634"/>
    </source>
</evidence>
<sequence>MKQHKKCVYCDEKLVGRSDKKFCDAQCKSAYQYQQTKLQPQRFYTKVDNQLKLNRKILKEYNRGGKVTVREALLVDKGFDPNFFTHYWKNQKGEVYLFVYEFGFLKIKERNNEKYVLVLWQEYMSK</sequence>
<dbReference type="KEGG" id="cao:Celal_3331"/>
<dbReference type="Proteomes" id="UP000008634">
    <property type="component" value="Chromosome"/>
</dbReference>
<dbReference type="HOGENOM" id="CLU_148614_0_0_10"/>
<proteinExistence type="predicted"/>
<reference evidence="1 2" key="1">
    <citation type="journal article" date="2010" name="Stand. Genomic Sci.">
        <title>Complete genome sequence of Cellulophaga algicola type strain (IC166).</title>
        <authorList>
            <person name="Abt B."/>
            <person name="Lu M."/>
            <person name="Misra M."/>
            <person name="Han C."/>
            <person name="Nolan M."/>
            <person name="Lucas S."/>
            <person name="Hammon N."/>
            <person name="Deshpande S."/>
            <person name="Cheng J.F."/>
            <person name="Tapia R."/>
            <person name="Goodwin L."/>
            <person name="Pitluck S."/>
            <person name="Liolios K."/>
            <person name="Pagani I."/>
            <person name="Ivanova N."/>
            <person name="Mavromatis K."/>
            <person name="Ovchinikova G."/>
            <person name="Pati A."/>
            <person name="Chen A."/>
            <person name="Palaniappan K."/>
            <person name="Land M."/>
            <person name="Hauser L."/>
            <person name="Chang Y.J."/>
            <person name="Jeffries C.D."/>
            <person name="Detter J.C."/>
            <person name="Brambilla E."/>
            <person name="Rohde M."/>
            <person name="Tindall B.J."/>
            <person name="Goker M."/>
            <person name="Woyke T."/>
            <person name="Bristow J."/>
            <person name="Eisen J.A."/>
            <person name="Markowitz V."/>
            <person name="Hugenholtz P."/>
            <person name="Kyrpides N.C."/>
            <person name="Klenk H.P."/>
            <person name="Lapidus A."/>
        </authorList>
    </citation>
    <scope>NUCLEOTIDE SEQUENCE [LARGE SCALE GENOMIC DNA]</scope>
    <source>
        <strain evidence="2">DSM 14237 / IC166 / ACAM 630</strain>
    </source>
</reference>
<evidence type="ECO:0000313" key="1">
    <source>
        <dbReference type="EMBL" id="ADV50597.1"/>
    </source>
</evidence>
<dbReference type="STRING" id="688270.Celal_3331"/>
<dbReference type="AlphaFoldDB" id="E6X638"/>
<gene>
    <name evidence="1" type="ordered locus">Celal_3331</name>
</gene>
<keyword evidence="2" id="KW-1185">Reference proteome</keyword>
<dbReference type="eggNOG" id="COG4068">
    <property type="taxonomic scope" value="Bacteria"/>
</dbReference>
<dbReference type="EMBL" id="CP002453">
    <property type="protein sequence ID" value="ADV50597.1"/>
    <property type="molecule type" value="Genomic_DNA"/>
</dbReference>
<dbReference type="RefSeq" id="WP_013552051.1">
    <property type="nucleotide sequence ID" value="NC_014934.1"/>
</dbReference>
<protein>
    <recommendedName>
        <fullName evidence="3">DUF2116 family Zn-ribbon domain-containing protein</fullName>
    </recommendedName>
</protein>
<organism evidence="1 2">
    <name type="scientific">Cellulophaga algicola (strain DSM 14237 / IC166 / ACAM 630)</name>
    <dbReference type="NCBI Taxonomy" id="688270"/>
    <lineage>
        <taxon>Bacteria</taxon>
        <taxon>Pseudomonadati</taxon>
        <taxon>Bacteroidota</taxon>
        <taxon>Flavobacteriia</taxon>
        <taxon>Flavobacteriales</taxon>
        <taxon>Flavobacteriaceae</taxon>
        <taxon>Cellulophaga</taxon>
    </lineage>
</organism>
<evidence type="ECO:0008006" key="3">
    <source>
        <dbReference type="Google" id="ProtNLM"/>
    </source>
</evidence>